<dbReference type="PANTHER" id="PTHR47481">
    <property type="match status" value="1"/>
</dbReference>
<feature type="transmembrane region" description="Helical" evidence="1">
    <location>
        <begin position="407"/>
        <end position="427"/>
    </location>
</feature>
<keyword evidence="1" id="KW-0472">Membrane</keyword>
<keyword evidence="1" id="KW-1133">Transmembrane helix</keyword>
<reference evidence="2 3" key="1">
    <citation type="journal article" date="2022" name="G3 (Bethesda)">
        <title>Whole-genome sequence and methylome profiling of the almond [Prunus dulcis (Mill.) D.A. Webb] cultivar 'Nonpareil'.</title>
        <authorList>
            <person name="D'Amico-Willman K.M."/>
            <person name="Ouma W.Z."/>
            <person name="Meulia T."/>
            <person name="Sideli G.M."/>
            <person name="Gradziel T.M."/>
            <person name="Fresnedo-Ramirez J."/>
        </authorList>
    </citation>
    <scope>NUCLEOTIDE SEQUENCE [LARGE SCALE GENOMIC DNA]</scope>
    <source>
        <strain evidence="2">Clone GOH B32 T37-40</strain>
    </source>
</reference>
<dbReference type="EMBL" id="JAJFAZ020000008">
    <property type="protein sequence ID" value="KAI5314505.1"/>
    <property type="molecule type" value="Genomic_DNA"/>
</dbReference>
<name>A0AAD4UWX6_PRUDU</name>
<evidence type="ECO:0000313" key="2">
    <source>
        <dbReference type="EMBL" id="KAI5314505.1"/>
    </source>
</evidence>
<organism evidence="2 3">
    <name type="scientific">Prunus dulcis</name>
    <name type="common">Almond</name>
    <name type="synonym">Amygdalus dulcis</name>
    <dbReference type="NCBI Taxonomy" id="3755"/>
    <lineage>
        <taxon>Eukaryota</taxon>
        <taxon>Viridiplantae</taxon>
        <taxon>Streptophyta</taxon>
        <taxon>Embryophyta</taxon>
        <taxon>Tracheophyta</taxon>
        <taxon>Spermatophyta</taxon>
        <taxon>Magnoliopsida</taxon>
        <taxon>eudicotyledons</taxon>
        <taxon>Gunneridae</taxon>
        <taxon>Pentapetalae</taxon>
        <taxon>rosids</taxon>
        <taxon>fabids</taxon>
        <taxon>Rosales</taxon>
        <taxon>Rosaceae</taxon>
        <taxon>Amygdaloideae</taxon>
        <taxon>Amygdaleae</taxon>
        <taxon>Prunus</taxon>
    </lineage>
</organism>
<dbReference type="Pfam" id="PF14223">
    <property type="entry name" value="Retrotran_gag_2"/>
    <property type="match status" value="1"/>
</dbReference>
<proteinExistence type="predicted"/>
<evidence type="ECO:0000256" key="1">
    <source>
        <dbReference type="SAM" id="Phobius"/>
    </source>
</evidence>
<dbReference type="Proteomes" id="UP001054821">
    <property type="component" value="Chromosome 8"/>
</dbReference>
<gene>
    <name evidence="2" type="ORF">L3X38_043681</name>
</gene>
<sequence>MVTASQLVIPHSSIASLVPMVSNVHVKLDDTTYLQWHFQMNLLLECHGILGFVTCSHPCPPQFVVGSNSEEIEAYKAWQLHDKVLMLLLSTTLSASAISCVIGSTNAREMWLTLKERFAIITKPSIFLLKTCLYNMKKGLDSIAQYLNHIKDARDQLSCIGVHFADEDIIILALNGLPTEYNTFRCVMRCRESMLSFKEFQCQLLANEQKDIMLVHSGHACYRGSPYHSPGRATTYYPQEPRSCNATVLQSIGHQDILFTTSASTVPPLPIKTVFSTDAFAKEEATMSPIGSPISKLQLSDEIIAPTDVVLPQIPTSSIVSPFVGHAYGADSITLFQVITLHDGKAFGSHNEGETGKTVISRNDKFAGDIPLVTPKLHFDRISHFDLNVVPDIQICWLASDIDYDAMILQVVPLTIVSFILALAGGFQWKLKHMAQPHSFTEPLHLVSSLFQSYAWLLQACD</sequence>
<dbReference type="AlphaFoldDB" id="A0AAD4UWX6"/>
<accession>A0AAD4UWX6</accession>
<dbReference type="PANTHER" id="PTHR47481:SF22">
    <property type="entry name" value="RETROTRANSPOSON GAG DOMAIN-CONTAINING PROTEIN"/>
    <property type="match status" value="1"/>
</dbReference>
<protein>
    <submittedName>
        <fullName evidence="2">Uncharacterized protein</fullName>
    </submittedName>
</protein>
<comment type="caution">
    <text evidence="2">The sequence shown here is derived from an EMBL/GenBank/DDBJ whole genome shotgun (WGS) entry which is preliminary data.</text>
</comment>
<keyword evidence="3" id="KW-1185">Reference proteome</keyword>
<evidence type="ECO:0000313" key="3">
    <source>
        <dbReference type="Proteomes" id="UP001054821"/>
    </source>
</evidence>
<keyword evidence="1" id="KW-0812">Transmembrane</keyword>